<protein>
    <submittedName>
        <fullName evidence="2">Uncharacterized protein</fullName>
    </submittedName>
</protein>
<gene>
    <name evidence="2" type="ORF">B0H16DRAFT_1504416</name>
</gene>
<feature type="region of interest" description="Disordered" evidence="1">
    <location>
        <begin position="55"/>
        <end position="115"/>
    </location>
</feature>
<dbReference type="AlphaFoldDB" id="A0AAD7K2S3"/>
<evidence type="ECO:0000313" key="2">
    <source>
        <dbReference type="EMBL" id="KAJ7777125.1"/>
    </source>
</evidence>
<reference evidence="2" key="1">
    <citation type="submission" date="2023-03" db="EMBL/GenBank/DDBJ databases">
        <title>Massive genome expansion in bonnet fungi (Mycena s.s.) driven by repeated elements and novel gene families across ecological guilds.</title>
        <authorList>
            <consortium name="Lawrence Berkeley National Laboratory"/>
            <person name="Harder C.B."/>
            <person name="Miyauchi S."/>
            <person name="Viragh M."/>
            <person name="Kuo A."/>
            <person name="Thoen E."/>
            <person name="Andreopoulos B."/>
            <person name="Lu D."/>
            <person name="Skrede I."/>
            <person name="Drula E."/>
            <person name="Henrissat B."/>
            <person name="Morin E."/>
            <person name="Kohler A."/>
            <person name="Barry K."/>
            <person name="LaButti K."/>
            <person name="Morin E."/>
            <person name="Salamov A."/>
            <person name="Lipzen A."/>
            <person name="Mereny Z."/>
            <person name="Hegedus B."/>
            <person name="Baldrian P."/>
            <person name="Stursova M."/>
            <person name="Weitz H."/>
            <person name="Taylor A."/>
            <person name="Grigoriev I.V."/>
            <person name="Nagy L.G."/>
            <person name="Martin F."/>
            <person name="Kauserud H."/>
        </authorList>
    </citation>
    <scope>NUCLEOTIDE SEQUENCE</scope>
    <source>
        <strain evidence="2">CBHHK182m</strain>
    </source>
</reference>
<dbReference type="Proteomes" id="UP001215598">
    <property type="component" value="Unassembled WGS sequence"/>
</dbReference>
<proteinExistence type="predicted"/>
<feature type="region of interest" description="Disordered" evidence="1">
    <location>
        <begin position="1"/>
        <end position="23"/>
    </location>
</feature>
<accession>A0AAD7K2S3</accession>
<sequence length="208" mass="23278">MDPSPKFKAHPQATHKTRPPTANLPPLNRIHALTQCNWHTAQSHPQIAYTSSLTARLSPRRRRMPATTRPHTALPFAPISTRPRPSTPPRCANRLASASSKPRVHPNALYPASTASNRLPRALNNARANADASALSMPADVTKRRHVDPATLHRNCSALTLRARIPVNGITTAAFFFWQHLAREAKRERIQFDTYRVHRVRRVVTTAL</sequence>
<comment type="caution">
    <text evidence="2">The sequence shown here is derived from an EMBL/GenBank/DDBJ whole genome shotgun (WGS) entry which is preliminary data.</text>
</comment>
<name>A0AAD7K2S3_9AGAR</name>
<organism evidence="2 3">
    <name type="scientific">Mycena metata</name>
    <dbReference type="NCBI Taxonomy" id="1033252"/>
    <lineage>
        <taxon>Eukaryota</taxon>
        <taxon>Fungi</taxon>
        <taxon>Dikarya</taxon>
        <taxon>Basidiomycota</taxon>
        <taxon>Agaricomycotina</taxon>
        <taxon>Agaricomycetes</taxon>
        <taxon>Agaricomycetidae</taxon>
        <taxon>Agaricales</taxon>
        <taxon>Marasmiineae</taxon>
        <taxon>Mycenaceae</taxon>
        <taxon>Mycena</taxon>
    </lineage>
</organism>
<dbReference type="EMBL" id="JARKIB010000008">
    <property type="protein sequence ID" value="KAJ7777125.1"/>
    <property type="molecule type" value="Genomic_DNA"/>
</dbReference>
<evidence type="ECO:0000313" key="3">
    <source>
        <dbReference type="Proteomes" id="UP001215598"/>
    </source>
</evidence>
<feature type="compositionally biased region" description="Basic residues" evidence="1">
    <location>
        <begin position="7"/>
        <end position="18"/>
    </location>
</feature>
<evidence type="ECO:0000256" key="1">
    <source>
        <dbReference type="SAM" id="MobiDB-lite"/>
    </source>
</evidence>
<keyword evidence="3" id="KW-1185">Reference proteome</keyword>